<dbReference type="GO" id="GO:0016998">
    <property type="term" value="P:cell wall macromolecule catabolic process"/>
    <property type="evidence" value="ECO:0007669"/>
    <property type="project" value="InterPro"/>
</dbReference>
<feature type="signal peptide" evidence="10">
    <location>
        <begin position="1"/>
        <end position="19"/>
    </location>
</feature>
<keyword evidence="12" id="KW-1185">Reference proteome</keyword>
<dbReference type="CDD" id="cd06416">
    <property type="entry name" value="GH25_Lys1-like"/>
    <property type="match status" value="1"/>
</dbReference>
<keyword evidence="8" id="KW-0326">Glycosidase</keyword>
<dbReference type="RefSeq" id="XP_020428293.1">
    <property type="nucleotide sequence ID" value="XM_020581153.1"/>
</dbReference>
<evidence type="ECO:0000256" key="9">
    <source>
        <dbReference type="SAM" id="MobiDB-lite"/>
    </source>
</evidence>
<dbReference type="EMBL" id="ADBJ01000049">
    <property type="protein sequence ID" value="EFA76159.1"/>
    <property type="molecule type" value="Genomic_DNA"/>
</dbReference>
<dbReference type="GO" id="GO:0042593">
    <property type="term" value="P:glucose homeostasis"/>
    <property type="evidence" value="ECO:0007669"/>
    <property type="project" value="UniProtKB-ARBA"/>
</dbReference>
<comment type="caution">
    <text evidence="11">The sequence shown here is derived from an EMBL/GenBank/DDBJ whole genome shotgun (WGS) entry which is preliminary data.</text>
</comment>
<dbReference type="Gene3D" id="3.20.20.80">
    <property type="entry name" value="Glycosidases"/>
    <property type="match status" value="1"/>
</dbReference>
<dbReference type="GO" id="GO:0031640">
    <property type="term" value="P:killing of cells of another organism"/>
    <property type="evidence" value="ECO:0007669"/>
    <property type="project" value="UniProtKB-KW"/>
</dbReference>
<dbReference type="SUPFAM" id="SSF51445">
    <property type="entry name" value="(Trans)glycosidases"/>
    <property type="match status" value="1"/>
</dbReference>
<name>D3BQX3_HETP5</name>
<keyword evidence="6 10" id="KW-0732">Signal</keyword>
<evidence type="ECO:0000256" key="6">
    <source>
        <dbReference type="ARBA" id="ARBA00022729"/>
    </source>
</evidence>
<dbReference type="Pfam" id="PF01183">
    <property type="entry name" value="Glyco_hydro_25"/>
    <property type="match status" value="1"/>
</dbReference>
<organism evidence="11 12">
    <name type="scientific">Heterostelium pallidum (strain ATCC 26659 / Pp 5 / PN500)</name>
    <name type="common">Cellular slime mold</name>
    <name type="synonym">Polysphondylium pallidum</name>
    <dbReference type="NCBI Taxonomy" id="670386"/>
    <lineage>
        <taxon>Eukaryota</taxon>
        <taxon>Amoebozoa</taxon>
        <taxon>Evosea</taxon>
        <taxon>Eumycetozoa</taxon>
        <taxon>Dictyostelia</taxon>
        <taxon>Acytosteliales</taxon>
        <taxon>Acytosteliaceae</taxon>
        <taxon>Heterostelium</taxon>
    </lineage>
</organism>
<dbReference type="GO" id="GO:0009253">
    <property type="term" value="P:peptidoglycan catabolic process"/>
    <property type="evidence" value="ECO:0007669"/>
    <property type="project" value="InterPro"/>
</dbReference>
<dbReference type="PANTHER" id="PTHR23208">
    <property type="entry name" value="LYSOZYME PROTEIN"/>
    <property type="match status" value="1"/>
</dbReference>
<dbReference type="GO" id="GO:0042742">
    <property type="term" value="P:defense response to bacterium"/>
    <property type="evidence" value="ECO:0007669"/>
    <property type="project" value="UniProtKB-KW"/>
</dbReference>
<feature type="chain" id="PRO_5003041400" evidence="10">
    <location>
        <begin position="20"/>
        <end position="361"/>
    </location>
</feature>
<dbReference type="GO" id="GO:0007165">
    <property type="term" value="P:signal transduction"/>
    <property type="evidence" value="ECO:0007669"/>
    <property type="project" value="TreeGrafter"/>
</dbReference>
<dbReference type="GO" id="GO:0005576">
    <property type="term" value="C:extracellular region"/>
    <property type="evidence" value="ECO:0007669"/>
    <property type="project" value="UniProtKB-SubCell"/>
</dbReference>
<dbReference type="GO" id="GO:0048870">
    <property type="term" value="P:cell motility"/>
    <property type="evidence" value="ECO:0007669"/>
    <property type="project" value="TreeGrafter"/>
</dbReference>
<dbReference type="OMA" id="NSFTHAY"/>
<feature type="compositionally biased region" description="Low complexity" evidence="9">
    <location>
        <begin position="222"/>
        <end position="349"/>
    </location>
</feature>
<evidence type="ECO:0000256" key="10">
    <source>
        <dbReference type="SAM" id="SignalP"/>
    </source>
</evidence>
<dbReference type="PROSITE" id="PS51904">
    <property type="entry name" value="GLYCOSYL_HYDROL_F25_2"/>
    <property type="match status" value="1"/>
</dbReference>
<feature type="region of interest" description="Disordered" evidence="9">
    <location>
        <begin position="222"/>
        <end position="361"/>
    </location>
</feature>
<keyword evidence="5" id="KW-0081">Bacteriolytic enzyme</keyword>
<evidence type="ECO:0000256" key="4">
    <source>
        <dbReference type="ARBA" id="ARBA00022529"/>
    </source>
</evidence>
<dbReference type="AlphaFoldDB" id="D3BQX3"/>
<keyword evidence="3" id="KW-0964">Secreted</keyword>
<dbReference type="GO" id="GO:0032502">
    <property type="term" value="P:developmental process"/>
    <property type="evidence" value="ECO:0007669"/>
    <property type="project" value="UniProtKB-ARBA"/>
</dbReference>
<dbReference type="InParanoid" id="D3BQX3"/>
<proteinExistence type="inferred from homology"/>
<evidence type="ECO:0000313" key="12">
    <source>
        <dbReference type="Proteomes" id="UP000001396"/>
    </source>
</evidence>
<dbReference type="Proteomes" id="UP000001396">
    <property type="component" value="Unassembled WGS sequence"/>
</dbReference>
<evidence type="ECO:0000256" key="2">
    <source>
        <dbReference type="ARBA" id="ARBA00010646"/>
    </source>
</evidence>
<evidence type="ECO:0000313" key="11">
    <source>
        <dbReference type="EMBL" id="EFA76159.1"/>
    </source>
</evidence>
<protein>
    <submittedName>
        <fullName evidence="11">Glycoside hydrolase family 25 protein</fullName>
    </submittedName>
</protein>
<evidence type="ECO:0000256" key="3">
    <source>
        <dbReference type="ARBA" id="ARBA00022525"/>
    </source>
</evidence>
<dbReference type="GO" id="GO:0098609">
    <property type="term" value="P:cell-cell adhesion"/>
    <property type="evidence" value="ECO:0007669"/>
    <property type="project" value="UniProtKB-ARBA"/>
</dbReference>
<dbReference type="GO" id="GO:0003796">
    <property type="term" value="F:lysozyme activity"/>
    <property type="evidence" value="ECO:0007669"/>
    <property type="project" value="InterPro"/>
</dbReference>
<gene>
    <name evidence="11" type="ORF">PPL_10376</name>
</gene>
<keyword evidence="7 11" id="KW-0378">Hydrolase</keyword>
<keyword evidence="4" id="KW-0929">Antimicrobial</keyword>
<dbReference type="InterPro" id="IPR017853">
    <property type="entry name" value="GH"/>
</dbReference>
<comment type="similarity">
    <text evidence="2">Belongs to the glycosyl hydrolase 25 family.</text>
</comment>
<evidence type="ECO:0000256" key="5">
    <source>
        <dbReference type="ARBA" id="ARBA00022638"/>
    </source>
</evidence>
<dbReference type="FunCoup" id="D3BQX3">
    <property type="interactions" value="1"/>
</dbReference>
<evidence type="ECO:0000256" key="8">
    <source>
        <dbReference type="ARBA" id="ARBA00023295"/>
    </source>
</evidence>
<dbReference type="InterPro" id="IPR051595">
    <property type="entry name" value="GH25_Enzymes"/>
</dbReference>
<dbReference type="PANTHER" id="PTHR23208:SF11">
    <property type="entry name" value="COUNTING FACTOR 45-1-RELATED"/>
    <property type="match status" value="1"/>
</dbReference>
<dbReference type="FunFam" id="3.20.20.80:FF:000249">
    <property type="entry name" value="Counting factor 50"/>
    <property type="match status" value="1"/>
</dbReference>
<sequence length="361" mass="36845">MKLLISIIAFISILAIANAELGIDVSSATSQKMTSSQWSCLAQKNQRAIIQVWSGGYGMNNGVVSAIQAAQNAGFQTVDLYAFLCNQCSGNSPSSNVIQQIVSKIKQSGVSFGTLWIDVEQCSGCWGSTSANAAFVVEAVQTAASLGVRVGVYSSSGEWPQTVGTLTSLSSYPQWYAHYDGVPAFSDSGAYQYGGWNNPEMKQYVGNTNQCGVSVDLDFYGSSSSSSSASSTTHTSSSSGPSSSGPSSSGPSHSSSSSGPHTSSSSGPHSSGPSSSGPHSSSSSGPGTSSESSTSSNPTSSNPTSSNPTSSNPTSSNPTSSNPTSSNPTSSNPTSSNPTSSYTVSSSSGLGWEPSRKLRIY</sequence>
<accession>D3BQX3</accession>
<dbReference type="InterPro" id="IPR002053">
    <property type="entry name" value="Glyco_hydro_25"/>
</dbReference>
<reference evidence="11 12" key="1">
    <citation type="journal article" date="2011" name="Genome Res.">
        <title>Phylogeny-wide analysis of social amoeba genomes highlights ancient origins for complex intercellular communication.</title>
        <authorList>
            <person name="Heidel A.J."/>
            <person name="Lawal H.M."/>
            <person name="Felder M."/>
            <person name="Schilde C."/>
            <person name="Helps N.R."/>
            <person name="Tunggal B."/>
            <person name="Rivero F."/>
            <person name="John U."/>
            <person name="Schleicher M."/>
            <person name="Eichinger L."/>
            <person name="Platzer M."/>
            <person name="Noegel A.A."/>
            <person name="Schaap P."/>
            <person name="Gloeckner G."/>
        </authorList>
    </citation>
    <scope>NUCLEOTIDE SEQUENCE [LARGE SCALE GENOMIC DNA]</scope>
    <source>
        <strain evidence="12">ATCC 26659 / Pp 5 / PN500</strain>
    </source>
</reference>
<evidence type="ECO:0000256" key="1">
    <source>
        <dbReference type="ARBA" id="ARBA00004613"/>
    </source>
</evidence>
<comment type="subcellular location">
    <subcellularLocation>
        <location evidence="1">Secreted</location>
    </subcellularLocation>
</comment>
<dbReference type="GeneID" id="31365846"/>
<evidence type="ECO:0000256" key="7">
    <source>
        <dbReference type="ARBA" id="ARBA00022801"/>
    </source>
</evidence>